<organism evidence="2 3">
    <name type="scientific">Flavobacterium glycines</name>
    <dbReference type="NCBI Taxonomy" id="551990"/>
    <lineage>
        <taxon>Bacteria</taxon>
        <taxon>Pseudomonadati</taxon>
        <taxon>Bacteroidota</taxon>
        <taxon>Flavobacteriia</taxon>
        <taxon>Flavobacteriales</taxon>
        <taxon>Flavobacteriaceae</taxon>
        <taxon>Flavobacterium</taxon>
    </lineage>
</organism>
<dbReference type="Pfam" id="PF13568">
    <property type="entry name" value="OMP_b-brl_2"/>
    <property type="match status" value="1"/>
</dbReference>
<dbReference type="EMBL" id="FNEO01000001">
    <property type="protein sequence ID" value="SDI56691.1"/>
    <property type="molecule type" value="Genomic_DNA"/>
</dbReference>
<accession>A0A1G8LLV1</accession>
<reference evidence="2 3" key="1">
    <citation type="submission" date="2016-10" db="EMBL/GenBank/DDBJ databases">
        <authorList>
            <person name="Varghese N."/>
            <person name="Submissions S."/>
        </authorList>
    </citation>
    <scope>NUCLEOTIDE SEQUENCE [LARGE SCALE GENOMIC DNA]</scope>
    <source>
        <strain evidence="2 3">Gm-149</strain>
    </source>
</reference>
<comment type="caution">
    <text evidence="2">The sequence shown here is derived from an EMBL/GenBank/DDBJ whole genome shotgun (WGS) entry which is preliminary data.</text>
</comment>
<gene>
    <name evidence="2" type="ORF">SAMN05192550_0223</name>
</gene>
<dbReference type="InterPro" id="IPR025665">
    <property type="entry name" value="Beta-barrel_OMP_2"/>
</dbReference>
<dbReference type="Proteomes" id="UP000182367">
    <property type="component" value="Unassembled WGS sequence"/>
</dbReference>
<sequence>MVKISVNHGILRKKQRTMKLLQNQFTAKLFFSVFLLLPFFSALAQEEIKPKKEVYEVKIDSLYREDQFYFAFTYNTLQQKPAGLNQQKFSIGIGGGFLRDMPINKNRTKAFATGLGVSYNNYNQNLGISGTSQAPVYSILGPQSNFDKNKFTQLLIDVPLEFRWRTSTYESYKFWRIYGGMKFSYLAYSKSVLENSEGRTVITNNPDFNKLLYGLYLSAGYNTLNVYAYYGLNPVFKSLTIEGEKTKMNSLNVGVIFYIL</sequence>
<keyword evidence="3" id="KW-1185">Reference proteome</keyword>
<proteinExistence type="predicted"/>
<evidence type="ECO:0000313" key="3">
    <source>
        <dbReference type="Proteomes" id="UP000182367"/>
    </source>
</evidence>
<name>A0A1G8LLV1_9FLAO</name>
<protein>
    <recommendedName>
        <fullName evidence="1">Outer membrane protein beta-barrel domain-containing protein</fullName>
    </recommendedName>
</protein>
<feature type="domain" description="Outer membrane protein beta-barrel" evidence="1">
    <location>
        <begin position="62"/>
        <end position="236"/>
    </location>
</feature>
<evidence type="ECO:0000313" key="2">
    <source>
        <dbReference type="EMBL" id="SDI56691.1"/>
    </source>
</evidence>
<evidence type="ECO:0000259" key="1">
    <source>
        <dbReference type="Pfam" id="PF13568"/>
    </source>
</evidence>